<dbReference type="EMBL" id="SNSC02000002">
    <property type="protein sequence ID" value="TID26903.1"/>
    <property type="molecule type" value="Genomic_DNA"/>
</dbReference>
<feature type="compositionally biased region" description="Low complexity" evidence="1">
    <location>
        <begin position="88"/>
        <end position="98"/>
    </location>
</feature>
<feature type="region of interest" description="Disordered" evidence="1">
    <location>
        <begin position="1"/>
        <end position="25"/>
    </location>
</feature>
<gene>
    <name evidence="2" type="ORF">E6O75_ATG01396</name>
</gene>
<keyword evidence="3" id="KW-1185">Reference proteome</keyword>
<feature type="region of interest" description="Disordered" evidence="1">
    <location>
        <begin position="38"/>
        <end position="122"/>
    </location>
</feature>
<name>A0A4Z1PEF4_9PEZI</name>
<accession>A0A4Z1PEF4</accession>
<sequence>MSSYEAASAVTQTPRSTRPSFPEGGFLVLAPTLSSDYPLEASSQDSSIASTTAASPALSPATLPFTSAIDDSAPADAAQSVKNDRRSSSVSSSGVPRQRVLKLGPVHNGEVTVSDYVERDEE</sequence>
<dbReference type="Proteomes" id="UP000298493">
    <property type="component" value="Unassembled WGS sequence"/>
</dbReference>
<evidence type="ECO:0000256" key="1">
    <source>
        <dbReference type="SAM" id="MobiDB-lite"/>
    </source>
</evidence>
<feature type="compositionally biased region" description="Low complexity" evidence="1">
    <location>
        <begin position="39"/>
        <end position="81"/>
    </location>
</feature>
<proteinExistence type="predicted"/>
<comment type="caution">
    <text evidence="2">The sequence shown here is derived from an EMBL/GenBank/DDBJ whole genome shotgun (WGS) entry which is preliminary data.</text>
</comment>
<protein>
    <submittedName>
        <fullName evidence="2">Uncharacterized protein</fullName>
    </submittedName>
</protein>
<dbReference type="AlphaFoldDB" id="A0A4Z1PEF4"/>
<organism evidence="2 3">
    <name type="scientific">Venturia nashicola</name>
    <dbReference type="NCBI Taxonomy" id="86259"/>
    <lineage>
        <taxon>Eukaryota</taxon>
        <taxon>Fungi</taxon>
        <taxon>Dikarya</taxon>
        <taxon>Ascomycota</taxon>
        <taxon>Pezizomycotina</taxon>
        <taxon>Dothideomycetes</taxon>
        <taxon>Pleosporomycetidae</taxon>
        <taxon>Venturiales</taxon>
        <taxon>Venturiaceae</taxon>
        <taxon>Venturia</taxon>
    </lineage>
</organism>
<evidence type="ECO:0000313" key="3">
    <source>
        <dbReference type="Proteomes" id="UP000298493"/>
    </source>
</evidence>
<reference evidence="2 3" key="1">
    <citation type="submission" date="2019-04" db="EMBL/GenBank/DDBJ databases">
        <title>High contiguity whole genome sequence and gene annotation resource for two Venturia nashicola isolates.</title>
        <authorList>
            <person name="Prokchorchik M."/>
            <person name="Won K."/>
            <person name="Lee Y."/>
            <person name="Choi E.D."/>
            <person name="Segonzac C."/>
            <person name="Sohn K.H."/>
        </authorList>
    </citation>
    <scope>NUCLEOTIDE SEQUENCE [LARGE SCALE GENOMIC DNA]</scope>
    <source>
        <strain evidence="2 3">PRI2</strain>
    </source>
</reference>
<feature type="compositionally biased region" description="Polar residues" evidence="1">
    <location>
        <begin position="1"/>
        <end position="19"/>
    </location>
</feature>
<evidence type="ECO:0000313" key="2">
    <source>
        <dbReference type="EMBL" id="TID26903.1"/>
    </source>
</evidence>